<dbReference type="InterPro" id="IPR036291">
    <property type="entry name" value="NAD(P)-bd_dom_sf"/>
</dbReference>
<dbReference type="SUPFAM" id="SSF51735">
    <property type="entry name" value="NAD(P)-binding Rossmann-fold domains"/>
    <property type="match status" value="1"/>
</dbReference>
<reference evidence="7" key="1">
    <citation type="submission" date="2019-03" db="EMBL/GenBank/DDBJ databases">
        <title>Afifella sp. nov., isolated from activated sludge.</title>
        <authorList>
            <person name="Li Q."/>
            <person name="Liu Y."/>
        </authorList>
    </citation>
    <scope>NUCLEOTIDE SEQUENCE</scope>
    <source>
        <strain evidence="7">L72</strain>
    </source>
</reference>
<keyword evidence="8" id="KW-1185">Reference proteome</keyword>
<keyword evidence="2 4" id="KW-0560">Oxidoreductase</keyword>
<dbReference type="PANTHER" id="PTHR43761">
    <property type="entry name" value="D-ISOMER SPECIFIC 2-HYDROXYACID DEHYDROGENASE FAMILY PROTEIN (AFU_ORTHOLOGUE AFUA_1G13630)"/>
    <property type="match status" value="1"/>
</dbReference>
<dbReference type="RefSeq" id="WP_161141980.1">
    <property type="nucleotide sequence ID" value="NZ_SPKJ01000086.1"/>
</dbReference>
<dbReference type="Pfam" id="PF00389">
    <property type="entry name" value="2-Hacid_dh"/>
    <property type="match status" value="1"/>
</dbReference>
<dbReference type="InterPro" id="IPR050418">
    <property type="entry name" value="D-iso_2-hydroxyacid_DH_PdxB"/>
</dbReference>
<keyword evidence="3" id="KW-0520">NAD</keyword>
<accession>A0A964WV36</accession>
<evidence type="ECO:0000313" key="8">
    <source>
        <dbReference type="Proteomes" id="UP000773614"/>
    </source>
</evidence>
<evidence type="ECO:0000259" key="5">
    <source>
        <dbReference type="Pfam" id="PF00389"/>
    </source>
</evidence>
<name>A0A964WV36_9HYPH</name>
<evidence type="ECO:0000256" key="4">
    <source>
        <dbReference type="RuleBase" id="RU003719"/>
    </source>
</evidence>
<feature type="domain" description="D-isomer specific 2-hydroxyacid dehydrogenase NAD-binding" evidence="6">
    <location>
        <begin position="108"/>
        <end position="293"/>
    </location>
</feature>
<comment type="caution">
    <text evidence="7">The sequence shown here is derived from an EMBL/GenBank/DDBJ whole genome shotgun (WGS) entry which is preliminary data.</text>
</comment>
<evidence type="ECO:0008006" key="9">
    <source>
        <dbReference type="Google" id="ProtNLM"/>
    </source>
</evidence>
<feature type="domain" description="D-isomer specific 2-hydroxyacid dehydrogenase catalytic" evidence="5">
    <location>
        <begin position="35"/>
        <end position="321"/>
    </location>
</feature>
<evidence type="ECO:0000256" key="3">
    <source>
        <dbReference type="ARBA" id="ARBA00023027"/>
    </source>
</evidence>
<dbReference type="EMBL" id="SPKJ01000086">
    <property type="protein sequence ID" value="MYZ49638.1"/>
    <property type="molecule type" value="Genomic_DNA"/>
</dbReference>
<evidence type="ECO:0000256" key="2">
    <source>
        <dbReference type="ARBA" id="ARBA00023002"/>
    </source>
</evidence>
<evidence type="ECO:0000313" key="7">
    <source>
        <dbReference type="EMBL" id="MYZ49638.1"/>
    </source>
</evidence>
<evidence type="ECO:0000256" key="1">
    <source>
        <dbReference type="ARBA" id="ARBA00005854"/>
    </source>
</evidence>
<dbReference type="Pfam" id="PF02826">
    <property type="entry name" value="2-Hacid_dh_C"/>
    <property type="match status" value="1"/>
</dbReference>
<organism evidence="7 8">
    <name type="scientific">Propylenella binzhouense</name>
    <dbReference type="NCBI Taxonomy" id="2555902"/>
    <lineage>
        <taxon>Bacteria</taxon>
        <taxon>Pseudomonadati</taxon>
        <taxon>Pseudomonadota</taxon>
        <taxon>Alphaproteobacteria</taxon>
        <taxon>Hyphomicrobiales</taxon>
        <taxon>Propylenellaceae</taxon>
        <taxon>Propylenella</taxon>
    </lineage>
</organism>
<sequence length="326" mass="34132">MTADVLCLRPEADFARVGSLPPAGFTVAYRAPQDDDVPGLLRAARALVIPAVGPKLPPELFEGAALGLVQVTGAGLDRLDRRALEHRGIAVANVPGGSNFAVAEYAVTLASMLLRRFGWADAEIRAGNYGGIRQRLLADNVGGLEGLLVGIVGLGTIGGAVAEAFARWGCRICYYDPAPGRPAAADRLGAEGMDLDTLLESADIVSLHLPLLPETRNLVGAAELGRMKPGAVLIQASRGGIVDEAALAAALRSGPLGGAAVDVYSTEPPGADNPLFALDGEAARKLVFTPHIAGVTRQSAAHLFRVAWENVERVVIRNEPPLYRVY</sequence>
<dbReference type="Gene3D" id="3.40.50.720">
    <property type="entry name" value="NAD(P)-binding Rossmann-like Domain"/>
    <property type="match status" value="2"/>
</dbReference>
<dbReference type="InterPro" id="IPR006140">
    <property type="entry name" value="D-isomer_DH_NAD-bd"/>
</dbReference>
<dbReference type="OrthoDB" id="9793626at2"/>
<dbReference type="InterPro" id="IPR006139">
    <property type="entry name" value="D-isomer_2_OHA_DH_cat_dom"/>
</dbReference>
<dbReference type="AlphaFoldDB" id="A0A964WV36"/>
<dbReference type="SUPFAM" id="SSF52283">
    <property type="entry name" value="Formate/glycerate dehydrogenase catalytic domain-like"/>
    <property type="match status" value="1"/>
</dbReference>
<dbReference type="GO" id="GO:0016616">
    <property type="term" value="F:oxidoreductase activity, acting on the CH-OH group of donors, NAD or NADP as acceptor"/>
    <property type="evidence" value="ECO:0007669"/>
    <property type="project" value="InterPro"/>
</dbReference>
<gene>
    <name evidence="7" type="ORF">E4O86_18190</name>
</gene>
<dbReference type="GO" id="GO:0051287">
    <property type="term" value="F:NAD binding"/>
    <property type="evidence" value="ECO:0007669"/>
    <property type="project" value="InterPro"/>
</dbReference>
<evidence type="ECO:0000259" key="6">
    <source>
        <dbReference type="Pfam" id="PF02826"/>
    </source>
</evidence>
<dbReference type="InterPro" id="IPR029753">
    <property type="entry name" value="D-isomer_DH_CS"/>
</dbReference>
<protein>
    <recommendedName>
        <fullName evidence="9">D-3-phosphoglycerate dehydrogenase</fullName>
    </recommendedName>
</protein>
<proteinExistence type="inferred from homology"/>
<dbReference type="PROSITE" id="PS00670">
    <property type="entry name" value="D_2_HYDROXYACID_DH_2"/>
    <property type="match status" value="1"/>
</dbReference>
<comment type="similarity">
    <text evidence="1 4">Belongs to the D-isomer specific 2-hydroxyacid dehydrogenase family.</text>
</comment>
<dbReference type="PANTHER" id="PTHR43761:SF1">
    <property type="entry name" value="D-ISOMER SPECIFIC 2-HYDROXYACID DEHYDROGENASE CATALYTIC DOMAIN-CONTAINING PROTEIN-RELATED"/>
    <property type="match status" value="1"/>
</dbReference>
<dbReference type="Proteomes" id="UP000773614">
    <property type="component" value="Unassembled WGS sequence"/>
</dbReference>